<evidence type="ECO:0000256" key="2">
    <source>
        <dbReference type="ARBA" id="ARBA00023242"/>
    </source>
</evidence>
<feature type="compositionally biased region" description="Basic and acidic residues" evidence="3">
    <location>
        <begin position="639"/>
        <end position="655"/>
    </location>
</feature>
<gene>
    <name evidence="6" type="ORF">BSTOLATCC_MIC63751</name>
</gene>
<keyword evidence="7" id="KW-1185">Reference proteome</keyword>
<dbReference type="SUPFAM" id="SSF50729">
    <property type="entry name" value="PH domain-like"/>
    <property type="match status" value="1"/>
</dbReference>
<accession>A0AAU9K685</accession>
<keyword evidence="2" id="KW-0539">Nucleus</keyword>
<dbReference type="PANTHER" id="PTHR23318:SF0">
    <property type="entry name" value="SERINE_THREONINE-PROTEIN PHOSPHATASE 4 REGULATORY SUBUNIT 3"/>
    <property type="match status" value="1"/>
</dbReference>
<dbReference type="InterPro" id="IPR051137">
    <property type="entry name" value="PP4R3-like"/>
</dbReference>
<comment type="caution">
    <text evidence="6">The sequence shown here is derived from an EMBL/GenBank/DDBJ whole genome shotgun (WGS) entry which is preliminary data.</text>
</comment>
<evidence type="ECO:0000259" key="5">
    <source>
        <dbReference type="Pfam" id="PF22972"/>
    </source>
</evidence>
<dbReference type="InterPro" id="IPR011993">
    <property type="entry name" value="PH-like_dom_sf"/>
</dbReference>
<evidence type="ECO:0000313" key="6">
    <source>
        <dbReference type="EMBL" id="CAG9335274.1"/>
    </source>
</evidence>
<dbReference type="InterPro" id="IPR055236">
    <property type="entry name" value="EVH1_PP4R3"/>
</dbReference>
<name>A0AAU9K685_9CILI</name>
<protein>
    <recommendedName>
        <fullName evidence="8">Serine/threonine-protein phosphatase 4 regulatory subunit 3-like central domain-containing protein</fullName>
    </recommendedName>
</protein>
<dbReference type="Proteomes" id="UP001162131">
    <property type="component" value="Unassembled WGS sequence"/>
</dbReference>
<evidence type="ECO:0000256" key="3">
    <source>
        <dbReference type="SAM" id="MobiDB-lite"/>
    </source>
</evidence>
<feature type="domain" description="Serine/threonine-protein phosphatase 4 regulatory subunit 3-like central" evidence="4">
    <location>
        <begin position="120"/>
        <end position="587"/>
    </location>
</feature>
<sequence length="661" mass="76193">MNDKIWRVKLYELTKEGQWEDLGIGAAQITDNIFEIISEDDHHLLLDYPVGNEVYKRQGDTILTWTDSDHCTFAVSFQNPAGAQTMWESFLSIQGKDINAQILKSDNEALPYPNETNLQEIIEILSDISASNRSSNIQGIIKDGFVRKLSHEFQLSVQKNDKEVITQFFFVYKLLLQFANNSILQELLSDENFFSFIGAMDHDPDVKCTQYLHTLTNEVKFINPLNITDTDFLNKIHAAFRLGFLKESQSARGLEESAIIFLSSYQIYLFNEIINHYIESGSIRANLIMKLKAKDFNSFYFLYELSNIAKSANMTIRSNFYDIIASDDILDIIENNWSQNEWNEDQKVKYRSLVAEIFLGIIQISPFIMKKFLLNSCKKASGVPFLADFSQEIVNSSEISSIQIIGEFLRTLLDGDEDQGSDSLYEILYDTVLNEFMKKFSIDATQLESSKNSIFEILSVLIQCIQSHNCRIRYFLIFHQVIEKALNLLDFSDNSLKLAVLKFFRTVIEKNDKFIDRFIITHNSFSKIIQVFISNGEKENMIFSSILAIIESLKKANSTTLIEHIITKHLETIENKNLRSCFNCLIDLFTHQKNEEPRSSPKQNLNSSAELTSDEQYSSPSCGESDEENDTEFQPTKRKHEDSEESAQKRFKTEFSEEFMT</sequence>
<dbReference type="Pfam" id="PF22972">
    <property type="entry name" value="EVH1_PP4R3"/>
    <property type="match status" value="1"/>
</dbReference>
<feature type="domain" description="PP4R3 EVH1-like" evidence="5">
    <location>
        <begin position="7"/>
        <end position="93"/>
    </location>
</feature>
<dbReference type="Gene3D" id="2.30.29.30">
    <property type="entry name" value="Pleckstrin-homology domain (PH domain)/Phosphotyrosine-binding domain (PTB)"/>
    <property type="match status" value="1"/>
</dbReference>
<dbReference type="Pfam" id="PF04802">
    <property type="entry name" value="PP4R3"/>
    <property type="match status" value="1"/>
</dbReference>
<proteinExistence type="predicted"/>
<evidence type="ECO:0000313" key="7">
    <source>
        <dbReference type="Proteomes" id="UP001162131"/>
    </source>
</evidence>
<feature type="region of interest" description="Disordered" evidence="3">
    <location>
        <begin position="595"/>
        <end position="661"/>
    </location>
</feature>
<reference evidence="6" key="1">
    <citation type="submission" date="2021-09" db="EMBL/GenBank/DDBJ databases">
        <authorList>
            <consortium name="AG Swart"/>
            <person name="Singh M."/>
            <person name="Singh A."/>
            <person name="Seah K."/>
            <person name="Emmerich C."/>
        </authorList>
    </citation>
    <scope>NUCLEOTIDE SEQUENCE</scope>
    <source>
        <strain evidence="6">ATCC30299</strain>
    </source>
</reference>
<evidence type="ECO:0000256" key="1">
    <source>
        <dbReference type="ARBA" id="ARBA00004123"/>
    </source>
</evidence>
<dbReference type="PANTHER" id="PTHR23318">
    <property type="entry name" value="ATP SYNTHASE GAMMA-RELATED"/>
    <property type="match status" value="1"/>
</dbReference>
<dbReference type="GO" id="GO:0030289">
    <property type="term" value="C:protein phosphatase 4 complex"/>
    <property type="evidence" value="ECO:0007669"/>
    <property type="project" value="TreeGrafter"/>
</dbReference>
<comment type="subcellular location">
    <subcellularLocation>
        <location evidence="1">Nucleus</location>
    </subcellularLocation>
</comment>
<dbReference type="AlphaFoldDB" id="A0AAU9K685"/>
<dbReference type="EMBL" id="CAJZBQ010000062">
    <property type="protein sequence ID" value="CAG9335274.1"/>
    <property type="molecule type" value="Genomic_DNA"/>
</dbReference>
<organism evidence="6 7">
    <name type="scientific">Blepharisma stoltei</name>
    <dbReference type="NCBI Taxonomy" id="1481888"/>
    <lineage>
        <taxon>Eukaryota</taxon>
        <taxon>Sar</taxon>
        <taxon>Alveolata</taxon>
        <taxon>Ciliophora</taxon>
        <taxon>Postciliodesmatophora</taxon>
        <taxon>Heterotrichea</taxon>
        <taxon>Heterotrichida</taxon>
        <taxon>Blepharismidae</taxon>
        <taxon>Blepharisma</taxon>
    </lineage>
</organism>
<feature type="compositionally biased region" description="Polar residues" evidence="3">
    <location>
        <begin position="600"/>
        <end position="622"/>
    </location>
</feature>
<dbReference type="GO" id="GO:0072542">
    <property type="term" value="F:protein phosphatase activator activity"/>
    <property type="evidence" value="ECO:0007669"/>
    <property type="project" value="TreeGrafter"/>
</dbReference>
<dbReference type="InterPro" id="IPR006887">
    <property type="entry name" value="P4R3-like_central_dom"/>
</dbReference>
<evidence type="ECO:0008006" key="8">
    <source>
        <dbReference type="Google" id="ProtNLM"/>
    </source>
</evidence>
<evidence type="ECO:0000259" key="4">
    <source>
        <dbReference type="Pfam" id="PF04802"/>
    </source>
</evidence>
<dbReference type="GO" id="GO:0005654">
    <property type="term" value="C:nucleoplasm"/>
    <property type="evidence" value="ECO:0007669"/>
    <property type="project" value="TreeGrafter"/>
</dbReference>